<keyword evidence="2" id="KW-1185">Reference proteome</keyword>
<protein>
    <recommendedName>
        <fullName evidence="3">Phosphoribulokinase/uridine kinase domain-containing protein</fullName>
    </recommendedName>
</protein>
<dbReference type="SUPFAM" id="SSF52540">
    <property type="entry name" value="P-loop containing nucleoside triphosphate hydrolases"/>
    <property type="match status" value="1"/>
</dbReference>
<dbReference type="OrthoDB" id="455474at2"/>
<dbReference type="RefSeq" id="WP_140588924.1">
    <property type="nucleotide sequence ID" value="NZ_VFRR01000017.1"/>
</dbReference>
<accession>A0A501WM47</accession>
<proteinExistence type="predicted"/>
<dbReference type="EMBL" id="VFRR01000017">
    <property type="protein sequence ID" value="TPE50883.1"/>
    <property type="molecule type" value="Genomic_DNA"/>
</dbReference>
<evidence type="ECO:0000313" key="2">
    <source>
        <dbReference type="Proteomes" id="UP000315901"/>
    </source>
</evidence>
<reference evidence="1 2" key="1">
    <citation type="submission" date="2019-06" db="EMBL/GenBank/DDBJ databases">
        <title>A novel bacterium of genus Marinomonas, isolated from coastal sand.</title>
        <authorList>
            <person name="Huang H."/>
            <person name="Mo K."/>
            <person name="Hu Y."/>
        </authorList>
    </citation>
    <scope>NUCLEOTIDE SEQUENCE [LARGE SCALE GENOMIC DNA]</scope>
    <source>
        <strain evidence="1 2">HB171799</strain>
    </source>
</reference>
<name>A0A501WM47_9GAMM</name>
<dbReference type="PANTHER" id="PTHR10285">
    <property type="entry name" value="URIDINE KINASE"/>
    <property type="match status" value="1"/>
</dbReference>
<dbReference type="Proteomes" id="UP000315901">
    <property type="component" value="Unassembled WGS sequence"/>
</dbReference>
<evidence type="ECO:0000313" key="1">
    <source>
        <dbReference type="EMBL" id="TPE50883.1"/>
    </source>
</evidence>
<organism evidence="1 2">
    <name type="scientific">Maribrevibacterium harenarium</name>
    <dbReference type="NCBI Taxonomy" id="2589817"/>
    <lineage>
        <taxon>Bacteria</taxon>
        <taxon>Pseudomonadati</taxon>
        <taxon>Pseudomonadota</taxon>
        <taxon>Gammaproteobacteria</taxon>
        <taxon>Oceanospirillales</taxon>
        <taxon>Oceanospirillaceae</taxon>
        <taxon>Maribrevibacterium</taxon>
    </lineage>
</organism>
<gene>
    <name evidence="1" type="ORF">FJM67_10000</name>
</gene>
<dbReference type="Gene3D" id="3.40.50.300">
    <property type="entry name" value="P-loop containing nucleotide triphosphate hydrolases"/>
    <property type="match status" value="1"/>
</dbReference>
<dbReference type="InterPro" id="IPR027417">
    <property type="entry name" value="P-loop_NTPase"/>
</dbReference>
<sequence length="325" mass="37271">MMKTPTTYSLMSEPISLAARLRFDVEQTLQQLYADSSLAERLDDLYLPFAQWVAHHASARNKTLVVGMGGPQGCGKTTFATVVSHILTKGFNLNTVVVSLDDLYYTRAERRHHAEQIHPLFATRGVPGTHDVMLAEMIFERLCHLCRDEVMFVPTFDKSLDDRKPVHKWTEVVGPVDVILFEGWCVGANAAPDGSLSEPLNSLEAQLDVDGHWRHGVNRALAEDYTKLFSRIDIQCWMQPPSFDVVYDWRNKQERMLEAHLHDIHGGILDTLDLQLMSEQELRGFMHYFERITKRMIAEMPKHCDVLFELNEHQRVMSMVLPQSH</sequence>
<evidence type="ECO:0008006" key="3">
    <source>
        <dbReference type="Google" id="ProtNLM"/>
    </source>
</evidence>
<comment type="caution">
    <text evidence="1">The sequence shown here is derived from an EMBL/GenBank/DDBJ whole genome shotgun (WGS) entry which is preliminary data.</text>
</comment>
<dbReference type="AlphaFoldDB" id="A0A501WM47"/>